<dbReference type="Gene3D" id="3.40.50.300">
    <property type="entry name" value="P-loop containing nucleotide triphosphate hydrolases"/>
    <property type="match status" value="1"/>
</dbReference>
<dbReference type="InterPro" id="IPR025944">
    <property type="entry name" value="Sigma_54_int_dom_CS"/>
</dbReference>
<dbReference type="Pfam" id="PF25601">
    <property type="entry name" value="AAA_lid_14"/>
    <property type="match status" value="1"/>
</dbReference>
<evidence type="ECO:0000256" key="4">
    <source>
        <dbReference type="ARBA" id="ARBA00023125"/>
    </source>
</evidence>
<dbReference type="PROSITE" id="PS00688">
    <property type="entry name" value="SIGMA54_INTERACT_3"/>
    <property type="match status" value="1"/>
</dbReference>
<dbReference type="PROSITE" id="PS50110">
    <property type="entry name" value="RESPONSE_REGULATORY"/>
    <property type="match status" value="1"/>
</dbReference>
<dbReference type="InterPro" id="IPR025662">
    <property type="entry name" value="Sigma_54_int_dom_ATP-bd_1"/>
</dbReference>
<dbReference type="AlphaFoldDB" id="A0A644UP86"/>
<keyword evidence="4" id="KW-0238">DNA-binding</keyword>
<dbReference type="PROSITE" id="PS50045">
    <property type="entry name" value="SIGMA54_INTERACT_4"/>
    <property type="match status" value="1"/>
</dbReference>
<sequence>MSKMKLRVLILDDETDFAEELKEFLQLRDFEVYTANTPGEGFESLRRRPYDLMILDIKLPGMSGLDILQQVKKLYPSMEVIMISGHGDMDTVIQAMRDGAIDYLRKPFRHIDIQLSIERTEKYLKLYRRYLEMQDQHSLISSELERMIDRTFIGESRPIRQVLELASTAAKYPNTNVLITGESGTGKEIVARIIHYASEQRNQPFCAVNSSAVTDSLLESEFFGHVKGSFTGAINDKKGYFEVANGGTLFLDEIADMPFALQAKLLRAIEEKKIKRVGGNEEIQVDFRIIAATNHNVENLIESRQFRLDLFHRLNTLTINIPPLRERPEDIEPLLRYFVNYFSAKLNKPLPKINAQLIESLKEYDFPGNVRELRNMIERAMIFCNTQTLSPVDFQLSGSKNGKSARSVVLNLDEQEQNLILQALNECGYNQVLAAKMLGISRDSLIRRMKKFNIRIMKEQD</sequence>
<dbReference type="SUPFAM" id="SSF52540">
    <property type="entry name" value="P-loop containing nucleoside triphosphate hydrolases"/>
    <property type="match status" value="1"/>
</dbReference>
<reference evidence="8" key="1">
    <citation type="submission" date="2019-08" db="EMBL/GenBank/DDBJ databases">
        <authorList>
            <person name="Kucharzyk K."/>
            <person name="Murdoch R.W."/>
            <person name="Higgins S."/>
            <person name="Loffler F."/>
        </authorList>
    </citation>
    <scope>NUCLEOTIDE SEQUENCE</scope>
</reference>
<dbReference type="PANTHER" id="PTHR32071">
    <property type="entry name" value="TRANSCRIPTIONAL REGULATORY PROTEIN"/>
    <property type="match status" value="1"/>
</dbReference>
<keyword evidence="2" id="KW-0067">ATP-binding</keyword>
<evidence type="ECO:0000313" key="8">
    <source>
        <dbReference type="EMBL" id="MPL80734.1"/>
    </source>
</evidence>
<dbReference type="CDD" id="cd00009">
    <property type="entry name" value="AAA"/>
    <property type="match status" value="1"/>
</dbReference>
<proteinExistence type="predicted"/>
<dbReference type="Gene3D" id="3.40.50.2300">
    <property type="match status" value="1"/>
</dbReference>
<dbReference type="InterPro" id="IPR001789">
    <property type="entry name" value="Sig_transdc_resp-reg_receiver"/>
</dbReference>
<dbReference type="Pfam" id="PF00158">
    <property type="entry name" value="Sigma54_activat"/>
    <property type="match status" value="1"/>
</dbReference>
<evidence type="ECO:0000256" key="3">
    <source>
        <dbReference type="ARBA" id="ARBA00023015"/>
    </source>
</evidence>
<comment type="caution">
    <text evidence="8">The sequence shown here is derived from an EMBL/GenBank/DDBJ whole genome shotgun (WGS) entry which is preliminary data.</text>
</comment>
<dbReference type="InterPro" id="IPR058031">
    <property type="entry name" value="AAA_lid_NorR"/>
</dbReference>
<evidence type="ECO:0000259" key="6">
    <source>
        <dbReference type="PROSITE" id="PS50045"/>
    </source>
</evidence>
<dbReference type="SUPFAM" id="SSF52172">
    <property type="entry name" value="CheY-like"/>
    <property type="match status" value="1"/>
</dbReference>
<evidence type="ECO:0000256" key="5">
    <source>
        <dbReference type="ARBA" id="ARBA00023163"/>
    </source>
</evidence>
<dbReference type="PANTHER" id="PTHR32071:SF57">
    <property type="entry name" value="C4-DICARBOXYLATE TRANSPORT TRANSCRIPTIONAL REGULATORY PROTEIN DCTD"/>
    <property type="match status" value="1"/>
</dbReference>
<dbReference type="EMBL" id="VSSQ01000141">
    <property type="protein sequence ID" value="MPL80734.1"/>
    <property type="molecule type" value="Genomic_DNA"/>
</dbReference>
<dbReference type="PRINTS" id="PR01590">
    <property type="entry name" value="HTHFIS"/>
</dbReference>
<dbReference type="SUPFAM" id="SSF46689">
    <property type="entry name" value="Homeodomain-like"/>
    <property type="match status" value="1"/>
</dbReference>
<dbReference type="InterPro" id="IPR002078">
    <property type="entry name" value="Sigma_54_int"/>
</dbReference>
<dbReference type="GO" id="GO:0006355">
    <property type="term" value="P:regulation of DNA-templated transcription"/>
    <property type="evidence" value="ECO:0007669"/>
    <property type="project" value="InterPro"/>
</dbReference>
<dbReference type="GO" id="GO:0005524">
    <property type="term" value="F:ATP binding"/>
    <property type="evidence" value="ECO:0007669"/>
    <property type="project" value="UniProtKB-KW"/>
</dbReference>
<dbReference type="InterPro" id="IPR025943">
    <property type="entry name" value="Sigma_54_int_dom_ATP-bd_2"/>
</dbReference>
<evidence type="ECO:0000256" key="2">
    <source>
        <dbReference type="ARBA" id="ARBA00022840"/>
    </source>
</evidence>
<protein>
    <submittedName>
        <fullName evidence="8">Transcriptional regulatory protein ZraR</fullName>
    </submittedName>
</protein>
<dbReference type="InterPro" id="IPR011006">
    <property type="entry name" value="CheY-like_superfamily"/>
</dbReference>
<dbReference type="Pfam" id="PF02954">
    <property type="entry name" value="HTH_8"/>
    <property type="match status" value="1"/>
</dbReference>
<dbReference type="Gene3D" id="1.10.8.60">
    <property type="match status" value="1"/>
</dbReference>
<feature type="domain" description="Response regulatory" evidence="7">
    <location>
        <begin position="7"/>
        <end position="121"/>
    </location>
</feature>
<keyword evidence="3" id="KW-0805">Transcription regulation</keyword>
<dbReference type="InterPro" id="IPR027417">
    <property type="entry name" value="P-loop_NTPase"/>
</dbReference>
<dbReference type="Gene3D" id="1.10.10.60">
    <property type="entry name" value="Homeodomain-like"/>
    <property type="match status" value="1"/>
</dbReference>
<keyword evidence="5" id="KW-0804">Transcription</keyword>
<dbReference type="PROSITE" id="PS00675">
    <property type="entry name" value="SIGMA54_INTERACT_1"/>
    <property type="match status" value="1"/>
</dbReference>
<accession>A0A644UP86</accession>
<evidence type="ECO:0000259" key="7">
    <source>
        <dbReference type="PROSITE" id="PS50110"/>
    </source>
</evidence>
<dbReference type="GO" id="GO:0000160">
    <property type="term" value="P:phosphorelay signal transduction system"/>
    <property type="evidence" value="ECO:0007669"/>
    <property type="project" value="InterPro"/>
</dbReference>
<dbReference type="FunFam" id="3.40.50.300:FF:000006">
    <property type="entry name" value="DNA-binding transcriptional regulator NtrC"/>
    <property type="match status" value="1"/>
</dbReference>
<dbReference type="PROSITE" id="PS00676">
    <property type="entry name" value="SIGMA54_INTERACT_2"/>
    <property type="match status" value="1"/>
</dbReference>
<dbReference type="GO" id="GO:0043565">
    <property type="term" value="F:sequence-specific DNA binding"/>
    <property type="evidence" value="ECO:0007669"/>
    <property type="project" value="InterPro"/>
</dbReference>
<dbReference type="Pfam" id="PF00072">
    <property type="entry name" value="Response_reg"/>
    <property type="match status" value="1"/>
</dbReference>
<organism evidence="8">
    <name type="scientific">bioreactor metagenome</name>
    <dbReference type="NCBI Taxonomy" id="1076179"/>
    <lineage>
        <taxon>unclassified sequences</taxon>
        <taxon>metagenomes</taxon>
        <taxon>ecological metagenomes</taxon>
    </lineage>
</organism>
<name>A0A644UP86_9ZZZZ</name>
<gene>
    <name evidence="8" type="primary">zraR_10</name>
    <name evidence="8" type="ORF">SDC9_26635</name>
</gene>
<evidence type="ECO:0000256" key="1">
    <source>
        <dbReference type="ARBA" id="ARBA00022741"/>
    </source>
</evidence>
<dbReference type="InterPro" id="IPR009057">
    <property type="entry name" value="Homeodomain-like_sf"/>
</dbReference>
<feature type="domain" description="Sigma-54 factor interaction" evidence="6">
    <location>
        <begin position="152"/>
        <end position="382"/>
    </location>
</feature>
<dbReference type="SMART" id="SM00448">
    <property type="entry name" value="REC"/>
    <property type="match status" value="1"/>
</dbReference>
<dbReference type="InterPro" id="IPR002197">
    <property type="entry name" value="HTH_Fis"/>
</dbReference>
<keyword evidence="1" id="KW-0547">Nucleotide-binding</keyword>
<dbReference type="SMART" id="SM00382">
    <property type="entry name" value="AAA"/>
    <property type="match status" value="1"/>
</dbReference>
<dbReference type="InterPro" id="IPR003593">
    <property type="entry name" value="AAA+_ATPase"/>
</dbReference>